<gene>
    <name evidence="1" type="ORF">S01H1_78137</name>
</gene>
<reference evidence="1" key="1">
    <citation type="journal article" date="2014" name="Front. Microbiol.">
        <title>High frequency of phylogenetically diverse reductive dehalogenase-homologous genes in deep subseafloor sedimentary metagenomes.</title>
        <authorList>
            <person name="Kawai M."/>
            <person name="Futagami T."/>
            <person name="Toyoda A."/>
            <person name="Takaki Y."/>
            <person name="Nishi S."/>
            <person name="Hori S."/>
            <person name="Arai W."/>
            <person name="Tsubouchi T."/>
            <person name="Morono Y."/>
            <person name="Uchiyama I."/>
            <person name="Ito T."/>
            <person name="Fujiyama A."/>
            <person name="Inagaki F."/>
            <person name="Takami H."/>
        </authorList>
    </citation>
    <scope>NUCLEOTIDE SEQUENCE</scope>
    <source>
        <strain evidence="1">Expedition CK06-06</strain>
    </source>
</reference>
<name>X0Z538_9ZZZZ</name>
<accession>X0Z538</accession>
<comment type="caution">
    <text evidence="1">The sequence shown here is derived from an EMBL/GenBank/DDBJ whole genome shotgun (WGS) entry which is preliminary data.</text>
</comment>
<dbReference type="EMBL" id="BARS01052569">
    <property type="protein sequence ID" value="GAG43646.1"/>
    <property type="molecule type" value="Genomic_DNA"/>
</dbReference>
<evidence type="ECO:0000313" key="1">
    <source>
        <dbReference type="EMBL" id="GAG43646.1"/>
    </source>
</evidence>
<dbReference type="AlphaFoldDB" id="X0Z538"/>
<protein>
    <submittedName>
        <fullName evidence="1">Uncharacterized protein</fullName>
    </submittedName>
</protein>
<organism evidence="1">
    <name type="scientific">marine sediment metagenome</name>
    <dbReference type="NCBI Taxonomy" id="412755"/>
    <lineage>
        <taxon>unclassified sequences</taxon>
        <taxon>metagenomes</taxon>
        <taxon>ecological metagenomes</taxon>
    </lineage>
</organism>
<proteinExistence type="predicted"/>
<sequence>MRVKVEFSEDELESNPIEVIQSAIGMIWTGKVLCTLQIVKSGDVEEVRIPPTWRDDPVLLYVYRNIIKSLEYHLKRGSLEAIVKEAVFDDENGLDRDEGRNSAVH</sequence>